<comment type="caution">
    <text evidence="2">The sequence shown here is derived from an EMBL/GenBank/DDBJ whole genome shotgun (WGS) entry which is preliminary data.</text>
</comment>
<keyword evidence="1" id="KW-1133">Transmembrane helix</keyword>
<evidence type="ECO:0000313" key="3">
    <source>
        <dbReference type="Proteomes" id="UP001500067"/>
    </source>
</evidence>
<proteinExistence type="predicted"/>
<feature type="transmembrane region" description="Helical" evidence="1">
    <location>
        <begin position="98"/>
        <end position="116"/>
    </location>
</feature>
<feature type="transmembrane region" description="Helical" evidence="1">
    <location>
        <begin position="162"/>
        <end position="185"/>
    </location>
</feature>
<keyword evidence="1" id="KW-0812">Transmembrane</keyword>
<evidence type="ECO:0008006" key="4">
    <source>
        <dbReference type="Google" id="ProtNLM"/>
    </source>
</evidence>
<feature type="transmembrane region" description="Helical" evidence="1">
    <location>
        <begin position="6"/>
        <end position="26"/>
    </location>
</feature>
<keyword evidence="1" id="KW-0472">Membrane</keyword>
<evidence type="ECO:0000313" key="2">
    <source>
        <dbReference type="EMBL" id="GAA4469316.1"/>
    </source>
</evidence>
<name>A0ABP8NPK3_9BACT</name>
<reference evidence="3" key="1">
    <citation type="journal article" date="2019" name="Int. J. Syst. Evol. Microbiol.">
        <title>The Global Catalogue of Microorganisms (GCM) 10K type strain sequencing project: providing services to taxonomists for standard genome sequencing and annotation.</title>
        <authorList>
            <consortium name="The Broad Institute Genomics Platform"/>
            <consortium name="The Broad Institute Genome Sequencing Center for Infectious Disease"/>
            <person name="Wu L."/>
            <person name="Ma J."/>
        </authorList>
    </citation>
    <scope>NUCLEOTIDE SEQUENCE [LARGE SCALE GENOMIC DNA]</scope>
    <source>
        <strain evidence="3">JCM 32105</strain>
    </source>
</reference>
<accession>A0ABP8NPK3</accession>
<feature type="transmembrane region" description="Helical" evidence="1">
    <location>
        <begin position="191"/>
        <end position="210"/>
    </location>
</feature>
<dbReference type="RefSeq" id="WP_345084591.1">
    <property type="nucleotide sequence ID" value="NZ_BAABFA010000023.1"/>
</dbReference>
<gene>
    <name evidence="2" type="ORF">GCM10023093_28530</name>
</gene>
<protein>
    <recommendedName>
        <fullName evidence="4">DUF2306 domain-containing protein</fullName>
    </recommendedName>
</protein>
<evidence type="ECO:0000256" key="1">
    <source>
        <dbReference type="SAM" id="Phobius"/>
    </source>
</evidence>
<feature type="transmembrane region" description="Helical" evidence="1">
    <location>
        <begin position="62"/>
        <end position="77"/>
    </location>
</feature>
<dbReference type="Proteomes" id="UP001500067">
    <property type="component" value="Unassembled WGS sequence"/>
</dbReference>
<feature type="transmembrane region" description="Helical" evidence="1">
    <location>
        <begin position="38"/>
        <end position="56"/>
    </location>
</feature>
<feature type="transmembrane region" description="Helical" evidence="1">
    <location>
        <begin position="122"/>
        <end position="141"/>
    </location>
</feature>
<dbReference type="EMBL" id="BAABFA010000023">
    <property type="protein sequence ID" value="GAA4469316.1"/>
    <property type="molecule type" value="Genomic_DNA"/>
</dbReference>
<keyword evidence="3" id="KW-1185">Reference proteome</keyword>
<organism evidence="2 3">
    <name type="scientific">Nemorincola caseinilytica</name>
    <dbReference type="NCBI Taxonomy" id="2054315"/>
    <lineage>
        <taxon>Bacteria</taxon>
        <taxon>Pseudomonadati</taxon>
        <taxon>Bacteroidota</taxon>
        <taxon>Chitinophagia</taxon>
        <taxon>Chitinophagales</taxon>
        <taxon>Chitinophagaceae</taxon>
        <taxon>Nemorincola</taxon>
    </lineage>
</organism>
<sequence>MHKILLVIHVIAATVALVSGMFAILARKGRGVHTGAGLTYYASMYGTALSAVIMSVMKWNPFLLSIGIFALYLVYSGRKAIWYKRLKAPYTPALKDKLAAYIGLATGTVMLGYPLYQYSTHSGPAFSVLQVFGFILLLYCLRDLQLLADPRNFTPHNNKVWLPRHIGAMGGAYISTVTALLVVNVHFSPGWVVWLAPTAVGSVLISRSIARIRPRRAHTPATTE</sequence>